<feature type="compositionally biased region" description="Pro residues" evidence="1">
    <location>
        <begin position="42"/>
        <end position="55"/>
    </location>
</feature>
<accession>M7ZEL6</accession>
<dbReference type="AlphaFoldDB" id="M7ZEL6"/>
<protein>
    <submittedName>
        <fullName evidence="2">Uncharacterized protein</fullName>
    </submittedName>
</protein>
<dbReference type="EMBL" id="KD092877">
    <property type="protein sequence ID" value="EMS61658.1"/>
    <property type="molecule type" value="Genomic_DNA"/>
</dbReference>
<evidence type="ECO:0000313" key="2">
    <source>
        <dbReference type="EMBL" id="EMS61658.1"/>
    </source>
</evidence>
<dbReference type="PANTHER" id="PTHR33193:SF13">
    <property type="entry name" value="EXPRESSED PROTEIN"/>
    <property type="match status" value="1"/>
</dbReference>
<dbReference type="InterPro" id="IPR021899">
    <property type="entry name" value="DUF3511"/>
</dbReference>
<dbReference type="Pfam" id="PF12023">
    <property type="entry name" value="DUF3511"/>
    <property type="match status" value="1"/>
</dbReference>
<dbReference type="Pfam" id="PF05553">
    <property type="entry name" value="DUF761"/>
    <property type="match status" value="1"/>
</dbReference>
<dbReference type="eggNOG" id="ENOG502S6MA">
    <property type="taxonomic scope" value="Eukaryota"/>
</dbReference>
<dbReference type="STRING" id="4572.M7ZEL6"/>
<proteinExistence type="predicted"/>
<organism evidence="2">
    <name type="scientific">Triticum urartu</name>
    <name type="common">Red wild einkorn</name>
    <name type="synonym">Crithodium urartu</name>
    <dbReference type="NCBI Taxonomy" id="4572"/>
    <lineage>
        <taxon>Eukaryota</taxon>
        <taxon>Viridiplantae</taxon>
        <taxon>Streptophyta</taxon>
        <taxon>Embryophyta</taxon>
        <taxon>Tracheophyta</taxon>
        <taxon>Spermatophyta</taxon>
        <taxon>Magnoliopsida</taxon>
        <taxon>Liliopsida</taxon>
        <taxon>Poales</taxon>
        <taxon>Poaceae</taxon>
        <taxon>BOP clade</taxon>
        <taxon>Pooideae</taxon>
        <taxon>Triticodae</taxon>
        <taxon>Triticeae</taxon>
        <taxon>Triticinae</taxon>
        <taxon>Triticum</taxon>
    </lineage>
</organism>
<dbReference type="InterPro" id="IPR008480">
    <property type="entry name" value="DUF761_pln"/>
</dbReference>
<evidence type="ECO:0000256" key="1">
    <source>
        <dbReference type="SAM" id="MobiDB-lite"/>
    </source>
</evidence>
<sequence>MAAADYDRAYRPYAPSSAADYDRPYRNEIVPYGDRRIDLVVKPPPPTRSPPPPLPVTKSGGGGGIGSAWCFSDPEVKRRRRVASYKAYSVEGKVKASFRRGFRWIKDKCTGFIHGWGAWWKLRDGDRSSRAGMYNGGITLVGNLALLFRGRYLFILNESFVGGEARLLERAMMEAGVGSAGAAEAGEDAGVDVKADEFIAKFYAQMKLQRQISWLQYNEMMERSVC</sequence>
<reference evidence="2" key="1">
    <citation type="journal article" date="2013" name="Nature">
        <title>Draft genome of the wheat A-genome progenitor Triticum urartu.</title>
        <authorList>
            <person name="Ling H.Q."/>
            <person name="Zhao S."/>
            <person name="Liu D."/>
            <person name="Wang J."/>
            <person name="Sun H."/>
            <person name="Zhang C."/>
            <person name="Fan H."/>
            <person name="Li D."/>
            <person name="Dong L."/>
            <person name="Tao Y."/>
            <person name="Gao C."/>
            <person name="Wu H."/>
            <person name="Li Y."/>
            <person name="Cui Y."/>
            <person name="Guo X."/>
            <person name="Zheng S."/>
            <person name="Wang B."/>
            <person name="Yu K."/>
            <person name="Liang Q."/>
            <person name="Yang W."/>
            <person name="Lou X."/>
            <person name="Chen J."/>
            <person name="Feng M."/>
            <person name="Jian J."/>
            <person name="Zhang X."/>
            <person name="Luo G."/>
            <person name="Jiang Y."/>
            <person name="Liu J."/>
            <person name="Wang Z."/>
            <person name="Sha Y."/>
            <person name="Zhang B."/>
            <person name="Wu H."/>
            <person name="Tang D."/>
            <person name="Shen Q."/>
            <person name="Xue P."/>
            <person name="Zou S."/>
            <person name="Wang X."/>
            <person name="Liu X."/>
            <person name="Wang F."/>
            <person name="Yang Y."/>
            <person name="An X."/>
            <person name="Dong Z."/>
            <person name="Zhang K."/>
            <person name="Zhang X."/>
            <person name="Luo M.C."/>
            <person name="Dvorak J."/>
            <person name="Tong Y."/>
            <person name="Wang J."/>
            <person name="Yang H."/>
            <person name="Li Z."/>
            <person name="Wang D."/>
            <person name="Zhang A."/>
            <person name="Wang J."/>
        </authorList>
    </citation>
    <scope>NUCLEOTIDE SEQUENCE</scope>
</reference>
<name>M7ZEL6_TRIUA</name>
<gene>
    <name evidence="2" type="ORF">TRIUR3_19887</name>
</gene>
<dbReference type="PANTHER" id="PTHR33193">
    <property type="entry name" value="DOMAIN PROTEIN, PUTATIVE (DUF3511)-RELATED"/>
    <property type="match status" value="1"/>
</dbReference>
<feature type="region of interest" description="Disordered" evidence="1">
    <location>
        <begin position="39"/>
        <end position="61"/>
    </location>
</feature>